<evidence type="ECO:0000259" key="6">
    <source>
        <dbReference type="Pfam" id="PF13817"/>
    </source>
</evidence>
<dbReference type="RefSeq" id="WP_305108783.1">
    <property type="nucleotide sequence ID" value="NZ_JAUTWS010000138.1"/>
</dbReference>
<dbReference type="Pfam" id="PF13817">
    <property type="entry name" value="DDE_Tnp_IS66_C"/>
    <property type="match status" value="1"/>
</dbReference>
<evidence type="ECO:0000259" key="4">
    <source>
        <dbReference type="Pfam" id="PF13005"/>
    </source>
</evidence>
<dbReference type="NCBIfam" id="NF033517">
    <property type="entry name" value="transpos_IS66"/>
    <property type="match status" value="1"/>
</dbReference>
<evidence type="ECO:0000313" key="7">
    <source>
        <dbReference type="EMBL" id="MDO9713935.1"/>
    </source>
</evidence>
<dbReference type="Proteomes" id="UP001243009">
    <property type="component" value="Unassembled WGS sequence"/>
</dbReference>
<keyword evidence="8" id="KW-1185">Reference proteome</keyword>
<dbReference type="Pfam" id="PF03050">
    <property type="entry name" value="DDE_Tnp_IS66"/>
    <property type="match status" value="1"/>
</dbReference>
<name>A0ABT9ECJ2_9PROT</name>
<gene>
    <name evidence="7" type="ORF">Q7A36_36855</name>
</gene>
<evidence type="ECO:0000256" key="2">
    <source>
        <dbReference type="SAM" id="MobiDB-lite"/>
    </source>
</evidence>
<dbReference type="Pfam" id="PF13007">
    <property type="entry name" value="LZ_Tnp_IS66"/>
    <property type="match status" value="1"/>
</dbReference>
<feature type="domain" description="Transposase IS66 C-terminal" evidence="6">
    <location>
        <begin position="492"/>
        <end position="530"/>
    </location>
</feature>
<feature type="domain" description="Transposase IS66 zinc-finger binding" evidence="4">
    <location>
        <begin position="140"/>
        <end position="182"/>
    </location>
</feature>
<feature type="region of interest" description="Disordered" evidence="2">
    <location>
        <begin position="102"/>
        <end position="123"/>
    </location>
</feature>
<dbReference type="InterPro" id="IPR024463">
    <property type="entry name" value="Transposase_TnpC_homeodom"/>
</dbReference>
<dbReference type="InterPro" id="IPR024474">
    <property type="entry name" value="Znf_dom_IS66"/>
</dbReference>
<feature type="domain" description="Transposase TnpC homeodomain" evidence="5">
    <location>
        <begin position="59"/>
        <end position="132"/>
    </location>
</feature>
<dbReference type="Pfam" id="PF13005">
    <property type="entry name" value="zf-IS66"/>
    <property type="match status" value="1"/>
</dbReference>
<sequence>MRAVDTDTPTLPEDPAALRALLLEALEKLDTLSAEREVLTSRCDSVTAERDALVEQNERLRHLLLKLQRRQFGRKSERLTDEQLQFAFEEIEATLAENAAEAGKRSAAAREQQKQRRRASRGRLPAHLPEVERVLAPKATTCPCCQGPLVEIGCDTSRRLDVIPAQFRALVTRRPKLACRACPGIVLQAPAPARLVEGGMPTEATVAHILVSRYADHLPLYRQAQILARQGIEISRAVLADWLGTATREIAPVVQRLHAIQQASPRLFADETTMPVLDPGRGQVKKGYAWAIARDDRPWGGADPPAVVFHYAPGRGAEHPKALLADYQGILQCDGYAAYKTLAAANEAITLASCWSHVRREFIELAKGKTAPIATETLQRIVALYAIEAEIRGKPPEVRHAVRQAKSKPLVEALFTWFEEQLARLPGGSPTAKALRYSLNHREGLCRFLEDGRIELDNNTVERAIRPVCLSRKNSLFASGDDGGARWCAAASLVETCKLNGVDPQRYFTDLLTRLVNGWPNDRIDELMPWHWADPKTPQASAEGGKGL</sequence>
<dbReference type="InterPro" id="IPR052344">
    <property type="entry name" value="Transposase-related"/>
</dbReference>
<keyword evidence="1" id="KW-0175">Coiled coil</keyword>
<protein>
    <submittedName>
        <fullName evidence="7">IS66 family transposase</fullName>
    </submittedName>
</protein>
<dbReference type="InterPro" id="IPR039552">
    <property type="entry name" value="IS66_C"/>
</dbReference>
<dbReference type="PANTHER" id="PTHR33678">
    <property type="entry name" value="BLL1576 PROTEIN"/>
    <property type="match status" value="1"/>
</dbReference>
<evidence type="ECO:0000259" key="5">
    <source>
        <dbReference type="Pfam" id="PF13007"/>
    </source>
</evidence>
<proteinExistence type="predicted"/>
<reference evidence="7 8" key="1">
    <citation type="submission" date="2023-08" db="EMBL/GenBank/DDBJ databases">
        <title>The draft genome sequence of Paracraurococcus sp. LOR1-02.</title>
        <authorList>
            <person name="Kingkaew E."/>
            <person name="Tanasupawat S."/>
        </authorList>
    </citation>
    <scope>NUCLEOTIDE SEQUENCE [LARGE SCALE GENOMIC DNA]</scope>
    <source>
        <strain evidence="7 8">LOR1-02</strain>
    </source>
</reference>
<evidence type="ECO:0000313" key="8">
    <source>
        <dbReference type="Proteomes" id="UP001243009"/>
    </source>
</evidence>
<feature type="coiled-coil region" evidence="1">
    <location>
        <begin position="22"/>
        <end position="70"/>
    </location>
</feature>
<evidence type="ECO:0000259" key="3">
    <source>
        <dbReference type="Pfam" id="PF03050"/>
    </source>
</evidence>
<organism evidence="7 8">
    <name type="scientific">Paracraurococcus lichenis</name>
    <dbReference type="NCBI Taxonomy" id="3064888"/>
    <lineage>
        <taxon>Bacteria</taxon>
        <taxon>Pseudomonadati</taxon>
        <taxon>Pseudomonadota</taxon>
        <taxon>Alphaproteobacteria</taxon>
        <taxon>Acetobacterales</taxon>
        <taxon>Roseomonadaceae</taxon>
        <taxon>Paracraurococcus</taxon>
    </lineage>
</organism>
<feature type="domain" description="Transposase IS66 central" evidence="3">
    <location>
        <begin position="199"/>
        <end position="484"/>
    </location>
</feature>
<dbReference type="InterPro" id="IPR004291">
    <property type="entry name" value="Transposase_IS66_central"/>
</dbReference>
<dbReference type="EMBL" id="JAUTWS010000138">
    <property type="protein sequence ID" value="MDO9713935.1"/>
    <property type="molecule type" value="Genomic_DNA"/>
</dbReference>
<accession>A0ABT9ECJ2</accession>
<comment type="caution">
    <text evidence="7">The sequence shown here is derived from an EMBL/GenBank/DDBJ whole genome shotgun (WGS) entry which is preliminary data.</text>
</comment>
<evidence type="ECO:0000256" key="1">
    <source>
        <dbReference type="SAM" id="Coils"/>
    </source>
</evidence>
<dbReference type="PANTHER" id="PTHR33678:SF1">
    <property type="entry name" value="BLL1576 PROTEIN"/>
    <property type="match status" value="1"/>
</dbReference>